<evidence type="ECO:0000313" key="3">
    <source>
        <dbReference type="Proteomes" id="UP000266313"/>
    </source>
</evidence>
<evidence type="ECO:0000313" key="2">
    <source>
        <dbReference type="EMBL" id="BBA35687.1"/>
    </source>
</evidence>
<protein>
    <submittedName>
        <fullName evidence="2">PAS:GGDEF protein</fullName>
    </submittedName>
</protein>
<dbReference type="InterPro" id="IPR035919">
    <property type="entry name" value="EAL_sf"/>
</dbReference>
<sequence length="64" mass="7062">MIAEGVETAAQHAFLAAEGCPMGQGYRFGKPVPSAEFTFEPRQLPVQVTEFSFPDRGKSCQERQ</sequence>
<dbReference type="AlphaFoldDB" id="A0A250KVP7"/>
<gene>
    <name evidence="2" type="ORF">sS8_3750</name>
</gene>
<reference evidence="2 3" key="1">
    <citation type="submission" date="2016-12" db="EMBL/GenBank/DDBJ databases">
        <title>Genome sequencing of Methylocaldum marinum.</title>
        <authorList>
            <person name="Takeuchi M."/>
            <person name="Kamagata Y."/>
            <person name="Hiraoka S."/>
            <person name="Oshima K."/>
            <person name="Hattori M."/>
            <person name="Iwasaki W."/>
        </authorList>
    </citation>
    <scope>NUCLEOTIDE SEQUENCE [LARGE SCALE GENOMIC DNA]</scope>
    <source>
        <strain evidence="2 3">S8</strain>
    </source>
</reference>
<dbReference type="SUPFAM" id="SSF141868">
    <property type="entry name" value="EAL domain-like"/>
    <property type="match status" value="1"/>
</dbReference>
<dbReference type="EMBL" id="AP017928">
    <property type="protein sequence ID" value="BBA35687.1"/>
    <property type="molecule type" value="Genomic_DNA"/>
</dbReference>
<evidence type="ECO:0000259" key="1">
    <source>
        <dbReference type="PROSITE" id="PS50883"/>
    </source>
</evidence>
<dbReference type="KEGG" id="mmai:sS8_3750"/>
<organism evidence="2 3">
    <name type="scientific">Methylocaldum marinum</name>
    <dbReference type="NCBI Taxonomy" id="1432792"/>
    <lineage>
        <taxon>Bacteria</taxon>
        <taxon>Pseudomonadati</taxon>
        <taxon>Pseudomonadota</taxon>
        <taxon>Gammaproteobacteria</taxon>
        <taxon>Methylococcales</taxon>
        <taxon>Methylococcaceae</taxon>
        <taxon>Methylocaldum</taxon>
    </lineage>
</organism>
<name>A0A250KVP7_9GAMM</name>
<dbReference type="Proteomes" id="UP000266313">
    <property type="component" value="Chromosome"/>
</dbReference>
<feature type="domain" description="EAL" evidence="1">
    <location>
        <begin position="1"/>
        <end position="45"/>
    </location>
</feature>
<keyword evidence="3" id="KW-1185">Reference proteome</keyword>
<proteinExistence type="predicted"/>
<accession>A0A250KVP7</accession>
<dbReference type="Gene3D" id="3.20.20.450">
    <property type="entry name" value="EAL domain"/>
    <property type="match status" value="1"/>
</dbReference>
<dbReference type="InterPro" id="IPR001633">
    <property type="entry name" value="EAL_dom"/>
</dbReference>
<dbReference type="PROSITE" id="PS50883">
    <property type="entry name" value="EAL"/>
    <property type="match status" value="1"/>
</dbReference>
<dbReference type="RefSeq" id="WP_170161154.1">
    <property type="nucleotide sequence ID" value="NZ_AP017928.1"/>
</dbReference>